<organism evidence="2 3">
    <name type="scientific">Amycolatopsis lurida NRRL 2430</name>
    <dbReference type="NCBI Taxonomy" id="1460371"/>
    <lineage>
        <taxon>Bacteria</taxon>
        <taxon>Bacillati</taxon>
        <taxon>Actinomycetota</taxon>
        <taxon>Actinomycetes</taxon>
        <taxon>Pseudonocardiales</taxon>
        <taxon>Pseudonocardiaceae</taxon>
        <taxon>Amycolatopsis</taxon>
    </lineage>
</organism>
<evidence type="ECO:0008006" key="4">
    <source>
        <dbReference type="Google" id="ProtNLM"/>
    </source>
</evidence>
<sequence length="486" mass="52356">MLQPGLKRRLTRVFVSAAAVAALGTSSALAAPAVIAEPSATAIPGVDEIVHSPNLRSIANVPQQGPFTKDSTGTDIAFTKGHAIVGTYDGFNVYDVRNPYRPKIVSQVLCPGGQNDVSISGDLLFLSTDASRSDNSCNSVSKPASDKSSWEGIKIFDISNLAAPKYVAAIETDCGSHTNTLVPDKRGKDVYIYVSSYAPAANLPDCQPPHDKLSIIKVPVKDPAKAALVATPVLFPATEGGGNPGGTNPDGTRRSPTTGCHDLTALPEKDLMAGACMGDGVLLDISDRLKPRVLNRVQDNVNFAFWHSATFNNDATKIVFTDELGGGGMATCLEKFGSTRGANGIYQITGRGDDRKLEFVSYYKIPRLQSETENCVAHNGSLIPVPGKDIMVQSWYQGGVSVWDFTDAKNPKEIAFWERGPLSNEKLVGGGTWSAYWYNGHIYSSDIVKGLDVLDLNDWRTFPAKLVRQNEFNAQTQYKLHPGFNK</sequence>
<evidence type="ECO:0000313" key="2">
    <source>
        <dbReference type="EMBL" id="KFU79230.1"/>
    </source>
</evidence>
<dbReference type="RefSeq" id="WP_034313883.1">
    <property type="nucleotide sequence ID" value="NZ_JFBM01000019.1"/>
</dbReference>
<comment type="caution">
    <text evidence="2">The sequence shown here is derived from an EMBL/GenBank/DDBJ whole genome shotgun (WGS) entry which is preliminary data.</text>
</comment>
<name>A0A2P2FRB9_AMYLU</name>
<keyword evidence="1" id="KW-0732">Signal</keyword>
<dbReference type="AlphaFoldDB" id="A0A2P2FRB9"/>
<dbReference type="EMBL" id="JFBM01000019">
    <property type="protein sequence ID" value="KFU79230.1"/>
    <property type="molecule type" value="Genomic_DNA"/>
</dbReference>
<dbReference type="SUPFAM" id="SSF75011">
    <property type="entry name" value="3-carboxy-cis,cis-mucoante lactonizing enzyme"/>
    <property type="match status" value="1"/>
</dbReference>
<keyword evidence="3" id="KW-1185">Reference proteome</keyword>
<dbReference type="Proteomes" id="UP000256220">
    <property type="component" value="Unassembled WGS sequence"/>
</dbReference>
<feature type="signal peptide" evidence="1">
    <location>
        <begin position="1"/>
        <end position="30"/>
    </location>
</feature>
<proteinExistence type="predicted"/>
<evidence type="ECO:0000256" key="1">
    <source>
        <dbReference type="SAM" id="SignalP"/>
    </source>
</evidence>
<protein>
    <recommendedName>
        <fullName evidence="4">LVIVD repeat-containing protein</fullName>
    </recommendedName>
</protein>
<evidence type="ECO:0000313" key="3">
    <source>
        <dbReference type="Proteomes" id="UP000256220"/>
    </source>
</evidence>
<gene>
    <name evidence="2" type="ORF">BB31_21540</name>
</gene>
<feature type="chain" id="PRO_5015164965" description="LVIVD repeat-containing protein" evidence="1">
    <location>
        <begin position="31"/>
        <end position="486"/>
    </location>
</feature>
<reference evidence="2 3" key="1">
    <citation type="journal article" date="2014" name="Genome Announc.">
        <title>Draft Genome Sequence of Amycolatopsis lurida NRRL 2430, Producer of the Glycopeptide Family Antibiotic Ristocetin.</title>
        <authorList>
            <person name="Kwun M.J."/>
            <person name="Hong H.J."/>
        </authorList>
    </citation>
    <scope>NUCLEOTIDE SEQUENCE [LARGE SCALE GENOMIC DNA]</scope>
    <source>
        <strain evidence="2 3">NRRL 2430</strain>
    </source>
</reference>
<accession>A0A2P2FRB9</accession>